<comment type="caution">
    <text evidence="5">The sequence shown here is derived from an EMBL/GenBank/DDBJ whole genome shotgun (WGS) entry which is preliminary data.</text>
</comment>
<dbReference type="Pfam" id="PF03965">
    <property type="entry name" value="Penicillinase_R"/>
    <property type="match status" value="1"/>
</dbReference>
<proteinExistence type="inferred from homology"/>
<dbReference type="AlphaFoldDB" id="A0A9D1PQR7"/>
<sequence>MEIMKIIWSSNEAVTTAYLLKTLNTGWKHTTVLTFLKRLCEKGVLKAERHGKTNCYLPIISEEEYKKRQTREFLSEIHSGSVKNFLTALYGEKKPSDKELNEIKQWFEGV</sequence>
<evidence type="ECO:0000313" key="6">
    <source>
        <dbReference type="Proteomes" id="UP000824162"/>
    </source>
</evidence>
<keyword evidence="3" id="KW-0238">DNA-binding</keyword>
<dbReference type="Gene3D" id="1.10.10.10">
    <property type="entry name" value="Winged helix-like DNA-binding domain superfamily/Winged helix DNA-binding domain"/>
    <property type="match status" value="1"/>
</dbReference>
<evidence type="ECO:0000256" key="4">
    <source>
        <dbReference type="ARBA" id="ARBA00023163"/>
    </source>
</evidence>
<protein>
    <submittedName>
        <fullName evidence="5">BlaI/MecI/CopY family transcriptional regulator</fullName>
    </submittedName>
</protein>
<dbReference type="GO" id="GO:0003677">
    <property type="term" value="F:DNA binding"/>
    <property type="evidence" value="ECO:0007669"/>
    <property type="project" value="UniProtKB-KW"/>
</dbReference>
<dbReference type="Gene3D" id="1.10.4040.10">
    <property type="entry name" value="Penicillinase repressor domain"/>
    <property type="match status" value="1"/>
</dbReference>
<keyword evidence="2" id="KW-0805">Transcription regulation</keyword>
<dbReference type="Proteomes" id="UP000824162">
    <property type="component" value="Unassembled WGS sequence"/>
</dbReference>
<comment type="similarity">
    <text evidence="1">Belongs to the BlaI transcriptional regulatory family.</text>
</comment>
<evidence type="ECO:0000256" key="1">
    <source>
        <dbReference type="ARBA" id="ARBA00011046"/>
    </source>
</evidence>
<dbReference type="InterPro" id="IPR036390">
    <property type="entry name" value="WH_DNA-bd_sf"/>
</dbReference>
<reference evidence="5" key="1">
    <citation type="journal article" date="2021" name="PeerJ">
        <title>Extensive microbial diversity within the chicken gut microbiome revealed by metagenomics and culture.</title>
        <authorList>
            <person name="Gilroy R."/>
            <person name="Ravi A."/>
            <person name="Getino M."/>
            <person name="Pursley I."/>
            <person name="Horton D.L."/>
            <person name="Alikhan N.F."/>
            <person name="Baker D."/>
            <person name="Gharbi K."/>
            <person name="Hall N."/>
            <person name="Watson M."/>
            <person name="Adriaenssens E.M."/>
            <person name="Foster-Nyarko E."/>
            <person name="Jarju S."/>
            <person name="Secka A."/>
            <person name="Antonio M."/>
            <person name="Oren A."/>
            <person name="Chaudhuri R.R."/>
            <person name="La Ragione R."/>
            <person name="Hildebrand F."/>
            <person name="Pallen M.J."/>
        </authorList>
    </citation>
    <scope>NUCLEOTIDE SEQUENCE</scope>
    <source>
        <strain evidence="5">5790</strain>
    </source>
</reference>
<evidence type="ECO:0000256" key="2">
    <source>
        <dbReference type="ARBA" id="ARBA00023015"/>
    </source>
</evidence>
<gene>
    <name evidence="5" type="ORF">H9900_02625</name>
</gene>
<evidence type="ECO:0000256" key="3">
    <source>
        <dbReference type="ARBA" id="ARBA00023125"/>
    </source>
</evidence>
<organism evidence="5 6">
    <name type="scientific">Candidatus Monoglobus merdigallinarum</name>
    <dbReference type="NCBI Taxonomy" id="2838698"/>
    <lineage>
        <taxon>Bacteria</taxon>
        <taxon>Bacillati</taxon>
        <taxon>Bacillota</taxon>
        <taxon>Clostridia</taxon>
        <taxon>Monoglobales</taxon>
        <taxon>Monoglobaceae</taxon>
        <taxon>Monoglobus</taxon>
    </lineage>
</organism>
<dbReference type="EMBL" id="DXIJ01000053">
    <property type="protein sequence ID" value="HIV85688.1"/>
    <property type="molecule type" value="Genomic_DNA"/>
</dbReference>
<dbReference type="InterPro" id="IPR036388">
    <property type="entry name" value="WH-like_DNA-bd_sf"/>
</dbReference>
<dbReference type="PIRSF" id="PIRSF019455">
    <property type="entry name" value="CopR_AtkY"/>
    <property type="match status" value="1"/>
</dbReference>
<dbReference type="SUPFAM" id="SSF46785">
    <property type="entry name" value="Winged helix' DNA-binding domain"/>
    <property type="match status" value="1"/>
</dbReference>
<accession>A0A9D1PQR7</accession>
<dbReference type="GO" id="GO:0045892">
    <property type="term" value="P:negative regulation of DNA-templated transcription"/>
    <property type="evidence" value="ECO:0007669"/>
    <property type="project" value="InterPro"/>
</dbReference>
<keyword evidence="4" id="KW-0804">Transcription</keyword>
<name>A0A9D1PQR7_9FIRM</name>
<reference evidence="5" key="2">
    <citation type="submission" date="2021-04" db="EMBL/GenBank/DDBJ databases">
        <authorList>
            <person name="Gilroy R."/>
        </authorList>
    </citation>
    <scope>NUCLEOTIDE SEQUENCE</scope>
    <source>
        <strain evidence="5">5790</strain>
    </source>
</reference>
<dbReference type="InterPro" id="IPR005650">
    <property type="entry name" value="BlaI_family"/>
</dbReference>
<evidence type="ECO:0000313" key="5">
    <source>
        <dbReference type="EMBL" id="HIV85688.1"/>
    </source>
</evidence>